<proteinExistence type="predicted"/>
<dbReference type="GeneID" id="94845965"/>
<dbReference type="AlphaFoldDB" id="A0A1J4JBP6"/>
<comment type="caution">
    <text evidence="1">The sequence shown here is derived from an EMBL/GenBank/DDBJ whole genome shotgun (WGS) entry which is preliminary data.</text>
</comment>
<name>A0A1J4JBP6_9EUKA</name>
<reference evidence="1" key="1">
    <citation type="submission" date="2016-10" db="EMBL/GenBank/DDBJ databases">
        <authorList>
            <person name="Benchimol M."/>
            <person name="Almeida L.G."/>
            <person name="Vasconcelos A.T."/>
            <person name="Perreira-Neves A."/>
            <person name="Rosa I.A."/>
            <person name="Tasca T."/>
            <person name="Bogo M.R."/>
            <person name="de Souza W."/>
        </authorList>
    </citation>
    <scope>NUCLEOTIDE SEQUENCE [LARGE SCALE GENOMIC DNA]</scope>
    <source>
        <strain evidence="1">K</strain>
    </source>
</reference>
<evidence type="ECO:0000313" key="1">
    <source>
        <dbReference type="EMBL" id="OHS96618.1"/>
    </source>
</evidence>
<dbReference type="VEuPathDB" id="TrichDB:TRFO_37160"/>
<dbReference type="RefSeq" id="XP_068349755.1">
    <property type="nucleotide sequence ID" value="XM_068511261.1"/>
</dbReference>
<dbReference type="Proteomes" id="UP000179807">
    <property type="component" value="Unassembled WGS sequence"/>
</dbReference>
<organism evidence="1 2">
    <name type="scientific">Tritrichomonas foetus</name>
    <dbReference type="NCBI Taxonomy" id="1144522"/>
    <lineage>
        <taxon>Eukaryota</taxon>
        <taxon>Metamonada</taxon>
        <taxon>Parabasalia</taxon>
        <taxon>Tritrichomonadida</taxon>
        <taxon>Tritrichomonadidae</taxon>
        <taxon>Tritrichomonas</taxon>
    </lineage>
</organism>
<dbReference type="EMBL" id="MLAK01001163">
    <property type="protein sequence ID" value="OHS96618.1"/>
    <property type="molecule type" value="Genomic_DNA"/>
</dbReference>
<gene>
    <name evidence="1" type="ORF">TRFO_37160</name>
</gene>
<sequence>MPKVVHPKPVENQLLKGFDPNFAITSSFLRNLCIIAFKNTVDMSLFRMKLIERIAEIKKPKQFFYFLRFLRINVLVQQNPREMMAVKKNTMENFPAVIERMKDYWEDYVVYEFMKLSTQVFTVADQQTIASSKCPQMAIIVPSHIISKRRLMRIPSRISLVINTAVQLPPEIVTNFFSKNYARILTTPIIADLGIDFLVLHSKFITSSTTATNYVQYIFDTKSPLYTHSEAILPILFTRCGQHVEQFQATVEKLPVCGYSPIFAIPLVSSLYKAIGDLHSAEKNAQKQFGIKEVRTAQAIYQTCPSILTALKLSQTLIDSLINIDTLALLFGKLVPFEGEFLGIFAIAVKYYKAFDDREQKRFADQVKRFSENAIIKSRARSLQLFVEDPVNNLDVAFALACLETSDEAKIEEIVNFFKE</sequence>
<protein>
    <submittedName>
        <fullName evidence="1">Uncharacterized protein</fullName>
    </submittedName>
</protein>
<keyword evidence="2" id="KW-1185">Reference proteome</keyword>
<accession>A0A1J4JBP6</accession>
<evidence type="ECO:0000313" key="2">
    <source>
        <dbReference type="Proteomes" id="UP000179807"/>
    </source>
</evidence>